<protein>
    <submittedName>
        <fullName evidence="2">Uncharacterized protein</fullName>
    </submittedName>
</protein>
<keyword evidence="1" id="KW-0472">Membrane</keyword>
<feature type="transmembrane region" description="Helical" evidence="1">
    <location>
        <begin position="64"/>
        <end position="83"/>
    </location>
</feature>
<proteinExistence type="predicted"/>
<organism evidence="2 3">
    <name type="scientific">Planococcus koreensis</name>
    <dbReference type="NCBI Taxonomy" id="112331"/>
    <lineage>
        <taxon>Bacteria</taxon>
        <taxon>Bacillati</taxon>
        <taxon>Bacillota</taxon>
        <taxon>Bacilli</taxon>
        <taxon>Bacillales</taxon>
        <taxon>Caryophanaceae</taxon>
        <taxon>Planococcus</taxon>
    </lineage>
</organism>
<reference evidence="2 3" key="1">
    <citation type="submission" date="2020-08" db="EMBL/GenBank/DDBJ databases">
        <title>Genomic Encyclopedia of Type Strains, Phase IV (KMG-IV): sequencing the most valuable type-strain genomes for metagenomic binning, comparative biology and taxonomic classification.</title>
        <authorList>
            <person name="Goeker M."/>
        </authorList>
    </citation>
    <scope>NUCLEOTIDE SEQUENCE [LARGE SCALE GENOMIC DNA]</scope>
    <source>
        <strain evidence="2 3">DSM 15895</strain>
    </source>
</reference>
<dbReference type="AlphaFoldDB" id="A0A7W8FTJ5"/>
<keyword evidence="3" id="KW-1185">Reference proteome</keyword>
<dbReference type="OrthoDB" id="2425792at2"/>
<dbReference type="RefSeq" id="WP_135501513.1">
    <property type="nucleotide sequence ID" value="NZ_JACHHE010000003.1"/>
</dbReference>
<evidence type="ECO:0000313" key="3">
    <source>
        <dbReference type="Proteomes" id="UP000525923"/>
    </source>
</evidence>
<sequence>MKKQLLVVSIISVIVFIVLQVNRLLNVDFVGGYQSQITTYVYIFIFAVLIGAIVGAFKKIFAPLIIMAAGIGVVVLVTNLFTVELNYYAHQEEREEMIEKLVSGEIKKEERGNPGFAFYYTPQEYLKANKTDYINARIYSDEKHVVFFQSAESRFLDFIGLTEGFVYSATGELPSGREMGFLEYRKINGQWYFVSSDEKRFRNLCPLLCSEEIIEAP</sequence>
<evidence type="ECO:0000256" key="1">
    <source>
        <dbReference type="SAM" id="Phobius"/>
    </source>
</evidence>
<evidence type="ECO:0000313" key="2">
    <source>
        <dbReference type="EMBL" id="MBB5180146.1"/>
    </source>
</evidence>
<dbReference type="Proteomes" id="UP000525923">
    <property type="component" value="Unassembled WGS sequence"/>
</dbReference>
<dbReference type="EMBL" id="JACHHE010000003">
    <property type="protein sequence ID" value="MBB5180146.1"/>
    <property type="molecule type" value="Genomic_DNA"/>
</dbReference>
<feature type="transmembrane region" description="Helical" evidence="1">
    <location>
        <begin position="5"/>
        <end position="25"/>
    </location>
</feature>
<gene>
    <name evidence="2" type="ORF">HNQ44_001570</name>
</gene>
<keyword evidence="1" id="KW-1133">Transmembrane helix</keyword>
<feature type="transmembrane region" description="Helical" evidence="1">
    <location>
        <begin position="37"/>
        <end position="57"/>
    </location>
</feature>
<keyword evidence="1" id="KW-0812">Transmembrane</keyword>
<accession>A0A7W8FTJ5</accession>
<comment type="caution">
    <text evidence="2">The sequence shown here is derived from an EMBL/GenBank/DDBJ whole genome shotgun (WGS) entry which is preliminary data.</text>
</comment>
<name>A0A7W8FTJ5_9BACL</name>